<dbReference type="GO" id="GO:0005768">
    <property type="term" value="C:endosome"/>
    <property type="evidence" value="ECO:0007669"/>
    <property type="project" value="UniProtKB-SubCell"/>
</dbReference>
<feature type="domain" description="CHMP7 winged helix" evidence="6">
    <location>
        <begin position="144"/>
        <end position="214"/>
    </location>
</feature>
<evidence type="ECO:0000313" key="7">
    <source>
        <dbReference type="EMBL" id="KAL3863173.1"/>
    </source>
</evidence>
<feature type="region of interest" description="Disordered" evidence="5">
    <location>
        <begin position="379"/>
        <end position="436"/>
    </location>
</feature>
<keyword evidence="4" id="KW-0175">Coiled coil</keyword>
<keyword evidence="8" id="KW-1185">Reference proteome</keyword>
<evidence type="ECO:0000313" key="8">
    <source>
        <dbReference type="Proteomes" id="UP001634394"/>
    </source>
</evidence>
<organism evidence="7 8">
    <name type="scientific">Sinanodonta woodiana</name>
    <name type="common">Chinese pond mussel</name>
    <name type="synonym">Anodonta woodiana</name>
    <dbReference type="NCBI Taxonomy" id="1069815"/>
    <lineage>
        <taxon>Eukaryota</taxon>
        <taxon>Metazoa</taxon>
        <taxon>Spiralia</taxon>
        <taxon>Lophotrochozoa</taxon>
        <taxon>Mollusca</taxon>
        <taxon>Bivalvia</taxon>
        <taxon>Autobranchia</taxon>
        <taxon>Heteroconchia</taxon>
        <taxon>Palaeoheterodonta</taxon>
        <taxon>Unionida</taxon>
        <taxon>Unionoidea</taxon>
        <taxon>Unionidae</taxon>
        <taxon>Unioninae</taxon>
        <taxon>Sinanodonta</taxon>
    </lineage>
</organism>
<dbReference type="AlphaFoldDB" id="A0ABD3VRJ2"/>
<dbReference type="Pfam" id="PF25239">
    <property type="entry name" value="WHD_CHMP7"/>
    <property type="match status" value="1"/>
</dbReference>
<dbReference type="Proteomes" id="UP001634394">
    <property type="component" value="Unassembled WGS sequence"/>
</dbReference>
<gene>
    <name evidence="7" type="ORF">ACJMK2_004941</name>
</gene>
<dbReference type="PANTHER" id="PTHR22761">
    <property type="entry name" value="CHARGED MULTIVESICULAR BODY PROTEIN"/>
    <property type="match status" value="1"/>
</dbReference>
<dbReference type="Pfam" id="PF03357">
    <property type="entry name" value="Snf7"/>
    <property type="match status" value="1"/>
</dbReference>
<evidence type="ECO:0000256" key="1">
    <source>
        <dbReference type="ARBA" id="ARBA00004177"/>
    </source>
</evidence>
<dbReference type="InterPro" id="IPR005024">
    <property type="entry name" value="Snf7_fam"/>
</dbReference>
<evidence type="ECO:0000256" key="4">
    <source>
        <dbReference type="SAM" id="Coils"/>
    </source>
</evidence>
<dbReference type="Pfam" id="PF25880">
    <property type="entry name" value="WHD_CHMP7_1st"/>
    <property type="match status" value="1"/>
</dbReference>
<accession>A0ABD3VRJ2</accession>
<keyword evidence="3" id="KW-0967">Endosome</keyword>
<dbReference type="InterPro" id="IPR057471">
    <property type="entry name" value="CHMP7_WHD"/>
</dbReference>
<evidence type="ECO:0000256" key="5">
    <source>
        <dbReference type="SAM" id="MobiDB-lite"/>
    </source>
</evidence>
<dbReference type="GO" id="GO:0016192">
    <property type="term" value="P:vesicle-mediated transport"/>
    <property type="evidence" value="ECO:0007669"/>
    <property type="project" value="UniProtKB-ARBA"/>
</dbReference>
<comment type="similarity">
    <text evidence="2">Belongs to the SNF7 family.</text>
</comment>
<comment type="subcellular location">
    <subcellularLocation>
        <location evidence="1">Endosome</location>
    </subcellularLocation>
</comment>
<name>A0ABD3VRJ2_SINWO</name>
<sequence length="436" mass="49896">MESSSGKYSSDWEDDTKITVLFSPFREKSLNPKSWEQKLMFWTEMIQNEGRTSGEAILSLKSLPGKFERKGRTPVCLQTVIEEMKRNGKLKKLSDLQQQDSAGWLSWGFTKLIKQPIKWSFQLLPWQNSGNKEDDDLFVLHEILKEKMDKLIEGHFAAVHCDVTDNILEYSELREQHRQLCPSDLEFSLVIQELARSKRVQLYSLGNNTTLVKFTKNAGEKAVDQVSEQDLHILRIKMSHQEVTRQIEKSMKEVKRLTEEAKMHKAKDMIKLALSSLRKRRLVQKRIEKLTGSMELLEDLLSRIRQAHSDEKVLEAVKSGTVTLKAVTGKQSADSVAKFMDDLAEVTQEQDEIMSEMSFASQFDVASQDELEAELTAILGEEEEEKGEQNMPSDGQAYREDEITAALAELNLPDVPRNSAKPMTPSQKTKRQLEET</sequence>
<evidence type="ECO:0000259" key="6">
    <source>
        <dbReference type="Pfam" id="PF25239"/>
    </source>
</evidence>
<comment type="caution">
    <text evidence="7">The sequence shown here is derived from an EMBL/GenBank/DDBJ whole genome shotgun (WGS) entry which is preliminary data.</text>
</comment>
<evidence type="ECO:0000256" key="3">
    <source>
        <dbReference type="ARBA" id="ARBA00022753"/>
    </source>
</evidence>
<reference evidence="7 8" key="1">
    <citation type="submission" date="2024-11" db="EMBL/GenBank/DDBJ databases">
        <title>Chromosome-level genome assembly of the freshwater bivalve Anodonta woodiana.</title>
        <authorList>
            <person name="Chen X."/>
        </authorList>
    </citation>
    <scope>NUCLEOTIDE SEQUENCE [LARGE SCALE GENOMIC DNA]</scope>
    <source>
        <strain evidence="7">MN2024</strain>
        <tissue evidence="7">Gills</tissue>
    </source>
</reference>
<feature type="coiled-coil region" evidence="4">
    <location>
        <begin position="240"/>
        <end position="307"/>
    </location>
</feature>
<proteinExistence type="inferred from homology"/>
<evidence type="ECO:0000256" key="2">
    <source>
        <dbReference type="ARBA" id="ARBA00006190"/>
    </source>
</evidence>
<protein>
    <recommendedName>
        <fullName evidence="6">CHMP7 winged helix domain-containing protein</fullName>
    </recommendedName>
</protein>
<dbReference type="PANTHER" id="PTHR22761:SF10">
    <property type="entry name" value="GH13992P"/>
    <property type="match status" value="1"/>
</dbReference>
<dbReference type="EMBL" id="JBJQND010000010">
    <property type="protein sequence ID" value="KAL3863173.1"/>
    <property type="molecule type" value="Genomic_DNA"/>
</dbReference>